<reference evidence="1 2" key="1">
    <citation type="submission" date="2016-10" db="EMBL/GenBank/DDBJ databases">
        <authorList>
            <person name="de Groot N.N."/>
        </authorList>
    </citation>
    <scope>NUCLEOTIDE SEQUENCE [LARGE SCALE GENOMIC DNA]</scope>
    <source>
        <strain evidence="1 2">DSM 24015</strain>
    </source>
</reference>
<gene>
    <name evidence="1" type="ORF">SAMN05421544_1402</name>
</gene>
<protein>
    <submittedName>
        <fullName evidence="1">Uncharacterized protein</fullName>
    </submittedName>
</protein>
<evidence type="ECO:0000313" key="1">
    <source>
        <dbReference type="EMBL" id="SDE82425.1"/>
    </source>
</evidence>
<accession>A0A1G7G2X9</accession>
<dbReference type="AlphaFoldDB" id="A0A1G7G2X9"/>
<dbReference type="EMBL" id="FNAS01000040">
    <property type="protein sequence ID" value="SDE82425.1"/>
    <property type="molecule type" value="Genomic_DNA"/>
</dbReference>
<evidence type="ECO:0000313" key="2">
    <source>
        <dbReference type="Proteomes" id="UP000198517"/>
    </source>
</evidence>
<name>A0A1G7G2X9_9FLAO</name>
<dbReference type="RefSeq" id="WP_176763307.1">
    <property type="nucleotide sequence ID" value="NZ_FNAS01000040.1"/>
</dbReference>
<dbReference type="Proteomes" id="UP000198517">
    <property type="component" value="Unassembled WGS sequence"/>
</dbReference>
<organism evidence="1 2">
    <name type="scientific">Riemerella columbipharyngis</name>
    <dbReference type="NCBI Taxonomy" id="1071918"/>
    <lineage>
        <taxon>Bacteria</taxon>
        <taxon>Pseudomonadati</taxon>
        <taxon>Bacteroidota</taxon>
        <taxon>Flavobacteriia</taxon>
        <taxon>Flavobacteriales</taxon>
        <taxon>Weeksellaceae</taxon>
        <taxon>Riemerella</taxon>
    </lineage>
</organism>
<dbReference type="STRING" id="1071918.SAMN05421544_1402"/>
<sequence>MSKVKFIQSPKNNEFGKWETADGFVCYTNSRTTALRWYRNYLKRKKEALYNE</sequence>
<keyword evidence="2" id="KW-1185">Reference proteome</keyword>
<proteinExistence type="predicted"/>